<dbReference type="AlphaFoldDB" id="A0A1C7NK06"/>
<reference evidence="1 2" key="1">
    <citation type="submission" date="2016-03" db="EMBL/GenBank/DDBJ databases">
        <title>Choanephora cucurbitarum.</title>
        <authorList>
            <person name="Min B."/>
            <person name="Park H."/>
            <person name="Park J.-H."/>
            <person name="Shin H.-D."/>
            <person name="Choi I.-G."/>
        </authorList>
    </citation>
    <scope>NUCLEOTIDE SEQUENCE [LARGE SCALE GENOMIC DNA]</scope>
    <source>
        <strain evidence="1 2">KUS-F28377</strain>
    </source>
</reference>
<sequence length="85" mass="9744">MHSDTIIQIKNELRCNVRTSRYLPHQKDAIQVTWLSIEGSLGVLHTLEMCTIATWTNNEFCHLSLDVVSEPKGCSLWQRKPGQVH</sequence>
<gene>
    <name evidence="1" type="ORF">A0J61_02619</name>
</gene>
<evidence type="ECO:0000313" key="1">
    <source>
        <dbReference type="EMBL" id="OBZ89328.1"/>
    </source>
</evidence>
<proteinExistence type="predicted"/>
<protein>
    <submittedName>
        <fullName evidence="1">Uncharacterized protein</fullName>
    </submittedName>
</protein>
<comment type="caution">
    <text evidence="1">The sequence shown here is derived from an EMBL/GenBank/DDBJ whole genome shotgun (WGS) entry which is preliminary data.</text>
</comment>
<accession>A0A1C7NK06</accession>
<dbReference type="InParanoid" id="A0A1C7NK06"/>
<dbReference type="EMBL" id="LUGH01000101">
    <property type="protein sequence ID" value="OBZ89328.1"/>
    <property type="molecule type" value="Genomic_DNA"/>
</dbReference>
<keyword evidence="2" id="KW-1185">Reference proteome</keyword>
<dbReference type="Proteomes" id="UP000093000">
    <property type="component" value="Unassembled WGS sequence"/>
</dbReference>
<organism evidence="1 2">
    <name type="scientific">Choanephora cucurbitarum</name>
    <dbReference type="NCBI Taxonomy" id="101091"/>
    <lineage>
        <taxon>Eukaryota</taxon>
        <taxon>Fungi</taxon>
        <taxon>Fungi incertae sedis</taxon>
        <taxon>Mucoromycota</taxon>
        <taxon>Mucoromycotina</taxon>
        <taxon>Mucoromycetes</taxon>
        <taxon>Mucorales</taxon>
        <taxon>Mucorineae</taxon>
        <taxon>Choanephoraceae</taxon>
        <taxon>Choanephoroideae</taxon>
        <taxon>Choanephora</taxon>
    </lineage>
</organism>
<name>A0A1C7NK06_9FUNG</name>
<evidence type="ECO:0000313" key="2">
    <source>
        <dbReference type="Proteomes" id="UP000093000"/>
    </source>
</evidence>